<evidence type="ECO:0000313" key="3">
    <source>
        <dbReference type="EMBL" id="PJF36968.1"/>
    </source>
</evidence>
<name>A0A2M8Q0R6_9CHLR</name>
<reference evidence="5 6" key="1">
    <citation type="submission" date="2017-11" db="EMBL/GenBank/DDBJ databases">
        <title>Evolution of Phototrophy in the Chloroflexi Phylum Driven by Horizontal Gene Transfer.</title>
        <authorList>
            <person name="Ward L.M."/>
            <person name="Hemp J."/>
            <person name="Shih P.M."/>
            <person name="Mcglynn S.E."/>
            <person name="Fischer W."/>
        </authorList>
    </citation>
    <scope>NUCLEOTIDE SEQUENCE [LARGE SCALE GENOMIC DNA]</scope>
    <source>
        <strain evidence="4">CP1_1M</strain>
        <strain evidence="3">JP3_13</strain>
    </source>
</reference>
<dbReference type="Pfam" id="PF00156">
    <property type="entry name" value="Pribosyltran"/>
    <property type="match status" value="1"/>
</dbReference>
<evidence type="ECO:0000313" key="4">
    <source>
        <dbReference type="EMBL" id="PJF43380.1"/>
    </source>
</evidence>
<evidence type="ECO:0000259" key="2">
    <source>
        <dbReference type="Pfam" id="PF00156"/>
    </source>
</evidence>
<accession>A0A2M8Q0R6</accession>
<gene>
    <name evidence="3" type="ORF">CUN49_02720</name>
    <name evidence="4" type="ORF">CUN50_00190</name>
</gene>
<comment type="similarity">
    <text evidence="1">Belongs to the ComF/GntX family.</text>
</comment>
<dbReference type="InterPro" id="IPR051910">
    <property type="entry name" value="ComF/GntX_DNA_util-trans"/>
</dbReference>
<comment type="caution">
    <text evidence="4">The sequence shown here is derived from an EMBL/GenBank/DDBJ whole genome shotgun (WGS) entry which is preliminary data.</text>
</comment>
<dbReference type="Gene3D" id="3.40.50.2020">
    <property type="match status" value="1"/>
</dbReference>
<dbReference type="AlphaFoldDB" id="A0A2M8Q0R6"/>
<dbReference type="InterPro" id="IPR029057">
    <property type="entry name" value="PRTase-like"/>
</dbReference>
<dbReference type="SUPFAM" id="SSF53271">
    <property type="entry name" value="PRTase-like"/>
    <property type="match status" value="1"/>
</dbReference>
<evidence type="ECO:0000313" key="6">
    <source>
        <dbReference type="Proteomes" id="UP000229681"/>
    </source>
</evidence>
<dbReference type="EMBL" id="PGTL01000001">
    <property type="protein sequence ID" value="PJF43380.1"/>
    <property type="molecule type" value="Genomic_DNA"/>
</dbReference>
<dbReference type="PANTHER" id="PTHR47505:SF1">
    <property type="entry name" value="DNA UTILIZATION PROTEIN YHGH"/>
    <property type="match status" value="1"/>
</dbReference>
<proteinExistence type="inferred from homology"/>
<dbReference type="PANTHER" id="PTHR47505">
    <property type="entry name" value="DNA UTILIZATION PROTEIN YHGH"/>
    <property type="match status" value="1"/>
</dbReference>
<dbReference type="InterPro" id="IPR000836">
    <property type="entry name" value="PRTase_dom"/>
</dbReference>
<evidence type="ECO:0000256" key="1">
    <source>
        <dbReference type="ARBA" id="ARBA00008007"/>
    </source>
</evidence>
<dbReference type="Proteomes" id="UP000228947">
    <property type="component" value="Unassembled WGS sequence"/>
</dbReference>
<dbReference type="EMBL" id="PGTM01000021">
    <property type="protein sequence ID" value="PJF36968.1"/>
    <property type="molecule type" value="Genomic_DNA"/>
</dbReference>
<dbReference type="Proteomes" id="UP000229681">
    <property type="component" value="Unassembled WGS sequence"/>
</dbReference>
<protein>
    <recommendedName>
        <fullName evidence="2">Phosphoribosyltransferase domain-containing protein</fullName>
    </recommendedName>
</protein>
<feature type="domain" description="Phosphoribosyltransferase" evidence="2">
    <location>
        <begin position="131"/>
        <end position="216"/>
    </location>
</feature>
<dbReference type="CDD" id="cd06223">
    <property type="entry name" value="PRTases_typeI"/>
    <property type="match status" value="1"/>
</dbReference>
<accession>A0A2M8PHE5</accession>
<sequence length="227" mass="24490">MPRPAPLPAREAGNLFYALWQSALDFFFPPHCLACGRIGSRYCPHCLAELPFPPIHCTPEDALCLYVAAAPFEGALRDAIHALKYEGVRQLAPILAGRMAEAFAQCDFQAQAIVALPLHSQRLAQRGYNQSALLAQALATHLKLPYLPQAAQRIRHTAPQVGLNRQERAANVAGAFQADPESVRGLRLILVDDVVTTGATLRACAEALRRAGATEICGLSVAVAILH</sequence>
<organism evidence="4 5">
    <name type="scientific">Candidatus Thermofonsia Clade 1 bacterium</name>
    <dbReference type="NCBI Taxonomy" id="2364210"/>
    <lineage>
        <taxon>Bacteria</taxon>
        <taxon>Bacillati</taxon>
        <taxon>Chloroflexota</taxon>
        <taxon>Candidatus Thermofontia</taxon>
        <taxon>Candidatus Thermofonsia Clade 1</taxon>
    </lineage>
</organism>
<evidence type="ECO:0000313" key="5">
    <source>
        <dbReference type="Proteomes" id="UP000228947"/>
    </source>
</evidence>